<dbReference type="InterPro" id="IPR021739">
    <property type="entry name" value="SaV-like"/>
</dbReference>
<dbReference type="Pfam" id="PF11753">
    <property type="entry name" value="DUF3310"/>
    <property type="match status" value="1"/>
</dbReference>
<dbReference type="Proteomes" id="UP000005277">
    <property type="component" value="Unassembled WGS sequence"/>
</dbReference>
<proteinExistence type="predicted"/>
<dbReference type="EMBL" id="AEXN01000033">
    <property type="protein sequence ID" value="EGC83382.1"/>
    <property type="molecule type" value="Genomic_DNA"/>
</dbReference>
<evidence type="ECO:0000313" key="1">
    <source>
        <dbReference type="EMBL" id="EGC83382.1"/>
    </source>
</evidence>
<evidence type="ECO:0000313" key="2">
    <source>
        <dbReference type="Proteomes" id="UP000005277"/>
    </source>
</evidence>
<dbReference type="OrthoDB" id="1684418at2"/>
<dbReference type="RefSeq" id="WP_004818095.1">
    <property type="nucleotide sequence ID" value="NZ_AEXN01000033.1"/>
</dbReference>
<evidence type="ECO:0008006" key="3">
    <source>
        <dbReference type="Google" id="ProtNLM"/>
    </source>
</evidence>
<reference evidence="1 2" key="1">
    <citation type="submission" date="2011-01" db="EMBL/GenBank/DDBJ databases">
        <authorList>
            <person name="Durkin A.S."/>
            <person name="Madupu R."/>
            <person name="Torralba M."/>
            <person name="Gillis M."/>
            <person name="Methe B."/>
            <person name="Sutton G."/>
            <person name="Nelson K.E."/>
        </authorList>
    </citation>
    <scope>NUCLEOTIDE SEQUENCE [LARGE SCALE GENOMIC DNA]</scope>
    <source>
        <strain evidence="1 2">ACS-025-V-Sch4</strain>
    </source>
</reference>
<comment type="caution">
    <text evidence="1">The sequence shown here is derived from an EMBL/GenBank/DDBJ whole genome shotgun (WGS) entry which is preliminary data.</text>
</comment>
<name>F0H2D2_9FIRM</name>
<gene>
    <name evidence="1" type="ORF">HMPREF9246_0293</name>
</gene>
<accession>F0H2D2</accession>
<keyword evidence="2" id="KW-1185">Reference proteome</keyword>
<sequence length="71" mass="8270">MNEIRPDYYKSNGIEAFDVIDAYNFNFNLGNAFKYIARAGKKDDKVEDLKKAITYLNREIEKCQDIASIEQ</sequence>
<protein>
    <recommendedName>
        <fullName evidence="3">Protein of unknwon function (DUF3310)</fullName>
    </recommendedName>
</protein>
<organism evidence="1 2">
    <name type="scientific">Anaerococcus hydrogenalis ACS-025-V-Sch4</name>
    <dbReference type="NCBI Taxonomy" id="879306"/>
    <lineage>
        <taxon>Bacteria</taxon>
        <taxon>Bacillati</taxon>
        <taxon>Bacillota</taxon>
        <taxon>Tissierellia</taxon>
        <taxon>Tissierellales</taxon>
        <taxon>Peptoniphilaceae</taxon>
        <taxon>Anaerococcus</taxon>
    </lineage>
</organism>
<dbReference type="AlphaFoldDB" id="F0H2D2"/>